<dbReference type="CDD" id="cd01335">
    <property type="entry name" value="Radical_SAM"/>
    <property type="match status" value="1"/>
</dbReference>
<dbReference type="SUPFAM" id="SSF102114">
    <property type="entry name" value="Radical SAM enzymes"/>
    <property type="match status" value="1"/>
</dbReference>
<dbReference type="SFLD" id="SFLDS00029">
    <property type="entry name" value="Radical_SAM"/>
    <property type="match status" value="1"/>
</dbReference>
<gene>
    <name evidence="7" type="ORF">CRENPOLYSF2_2810007</name>
</gene>
<keyword evidence="4" id="KW-0408">Iron</keyword>
<evidence type="ECO:0000256" key="1">
    <source>
        <dbReference type="ARBA" id="ARBA00001966"/>
    </source>
</evidence>
<sequence>MSSTLTTTDHSRDIAGLKYIYPVISRRASGLSIGVNFNTNNACNWRCVYCQVPELTLGTAPNMDFKLLEDELRFFLNNVVHGDFYQRFNIDEDQRVIKDIAISGNGEPTTLKDFAKAVELIGAIATELGVFPQSNFVLITNGSLVHLPRVQQGLKALKNYGGEVWFKFDSATDAGRTLINHCAQSWQASLKNLALSASLCPTKLQTCLLDYDGLGFSDAEQEAFLNLLGIIKKNNISITTVMLYTLARASLQPEANLLKKLPLDELSDFAIKIKALDYAVSINA</sequence>
<dbReference type="GO" id="GO:0051536">
    <property type="term" value="F:iron-sulfur cluster binding"/>
    <property type="evidence" value="ECO:0007669"/>
    <property type="project" value="UniProtKB-KW"/>
</dbReference>
<dbReference type="RefSeq" id="WP_087147063.1">
    <property type="nucleotide sequence ID" value="NZ_FUKJ01000203.1"/>
</dbReference>
<dbReference type="InterPro" id="IPR058240">
    <property type="entry name" value="rSAM_sf"/>
</dbReference>
<evidence type="ECO:0000256" key="2">
    <source>
        <dbReference type="ARBA" id="ARBA00022691"/>
    </source>
</evidence>
<evidence type="ECO:0000256" key="4">
    <source>
        <dbReference type="ARBA" id="ARBA00023004"/>
    </source>
</evidence>
<keyword evidence="2" id="KW-0949">S-adenosyl-L-methionine</keyword>
<dbReference type="GO" id="GO:0003824">
    <property type="term" value="F:catalytic activity"/>
    <property type="evidence" value="ECO:0007669"/>
    <property type="project" value="InterPro"/>
</dbReference>
<feature type="domain" description="Radical SAM core" evidence="6">
    <location>
        <begin position="38"/>
        <end position="209"/>
    </location>
</feature>
<keyword evidence="5" id="KW-0411">Iron-sulfur</keyword>
<keyword evidence="3" id="KW-0479">Metal-binding</keyword>
<evidence type="ECO:0000256" key="3">
    <source>
        <dbReference type="ARBA" id="ARBA00022723"/>
    </source>
</evidence>
<dbReference type="InterPro" id="IPR007197">
    <property type="entry name" value="rSAM"/>
</dbReference>
<evidence type="ECO:0000313" key="7">
    <source>
        <dbReference type="EMBL" id="SJM92657.1"/>
    </source>
</evidence>
<name>A0A1R4H901_9GAMM</name>
<accession>A0A1R4H901</accession>
<dbReference type="Pfam" id="PF04055">
    <property type="entry name" value="Radical_SAM"/>
    <property type="match status" value="1"/>
</dbReference>
<organism evidence="7 8">
    <name type="scientific">Crenothrix polyspora</name>
    <dbReference type="NCBI Taxonomy" id="360316"/>
    <lineage>
        <taxon>Bacteria</taxon>
        <taxon>Pseudomonadati</taxon>
        <taxon>Pseudomonadota</taxon>
        <taxon>Gammaproteobacteria</taxon>
        <taxon>Methylococcales</taxon>
        <taxon>Crenotrichaceae</taxon>
        <taxon>Crenothrix</taxon>
    </lineage>
</organism>
<proteinExistence type="predicted"/>
<dbReference type="GO" id="GO:0046872">
    <property type="term" value="F:metal ion binding"/>
    <property type="evidence" value="ECO:0007669"/>
    <property type="project" value="UniProtKB-KW"/>
</dbReference>
<evidence type="ECO:0000313" key="8">
    <source>
        <dbReference type="Proteomes" id="UP000195442"/>
    </source>
</evidence>
<evidence type="ECO:0000259" key="6">
    <source>
        <dbReference type="Pfam" id="PF04055"/>
    </source>
</evidence>
<dbReference type="InterPro" id="IPR013785">
    <property type="entry name" value="Aldolase_TIM"/>
</dbReference>
<dbReference type="AlphaFoldDB" id="A0A1R4H901"/>
<protein>
    <submittedName>
        <fullName evidence="7">Radical SAM domain protein</fullName>
    </submittedName>
</protein>
<dbReference type="Proteomes" id="UP000195442">
    <property type="component" value="Unassembled WGS sequence"/>
</dbReference>
<dbReference type="EMBL" id="FUKJ01000203">
    <property type="protein sequence ID" value="SJM92657.1"/>
    <property type="molecule type" value="Genomic_DNA"/>
</dbReference>
<keyword evidence="8" id="KW-1185">Reference proteome</keyword>
<evidence type="ECO:0000256" key="5">
    <source>
        <dbReference type="ARBA" id="ARBA00023014"/>
    </source>
</evidence>
<dbReference type="OrthoDB" id="9800840at2"/>
<reference evidence="8" key="1">
    <citation type="submission" date="2017-02" db="EMBL/GenBank/DDBJ databases">
        <authorList>
            <person name="Daims H."/>
        </authorList>
    </citation>
    <scope>NUCLEOTIDE SEQUENCE [LARGE SCALE GENOMIC DNA]</scope>
</reference>
<comment type="cofactor">
    <cofactor evidence="1">
        <name>[4Fe-4S] cluster</name>
        <dbReference type="ChEBI" id="CHEBI:49883"/>
    </cofactor>
</comment>
<dbReference type="Gene3D" id="3.20.20.70">
    <property type="entry name" value="Aldolase class I"/>
    <property type="match status" value="1"/>
</dbReference>